<dbReference type="Pfam" id="PF22864">
    <property type="entry name" value="ArgL-like"/>
    <property type="match status" value="1"/>
</dbReference>
<name>A0ABU6EPU5_9ENTR</name>
<comment type="caution">
    <text evidence="1">The sequence shown here is derived from an EMBL/GenBank/DDBJ whole genome shotgun (WGS) entry which is preliminary data.</text>
</comment>
<gene>
    <name evidence="1" type="ORF">NGC28_11590</name>
</gene>
<evidence type="ECO:0000313" key="2">
    <source>
        <dbReference type="Proteomes" id="UP001310558"/>
    </source>
</evidence>
<dbReference type="RefSeq" id="WP_233606871.1">
    <property type="nucleotide sequence ID" value="NZ_CAMLPR010000001.1"/>
</dbReference>
<evidence type="ECO:0008006" key="3">
    <source>
        <dbReference type="Google" id="ProtNLM"/>
    </source>
</evidence>
<accession>A0ABU6EPU5</accession>
<proteinExistence type="predicted"/>
<sequence length="31" mass="3594">MNNYTYKVNFNSISGISHARIKCPICTRNTF</sequence>
<keyword evidence="2" id="KW-1185">Reference proteome</keyword>
<evidence type="ECO:0000313" key="1">
    <source>
        <dbReference type="EMBL" id="MEB7543091.1"/>
    </source>
</evidence>
<organism evidence="1 2">
    <name type="scientific">Enterobacter huaxiensis</name>
    <dbReference type="NCBI Taxonomy" id="2494702"/>
    <lineage>
        <taxon>Bacteria</taxon>
        <taxon>Pseudomonadati</taxon>
        <taxon>Pseudomonadota</taxon>
        <taxon>Gammaproteobacteria</taxon>
        <taxon>Enterobacterales</taxon>
        <taxon>Enterobacteriaceae</taxon>
        <taxon>Enterobacter</taxon>
    </lineage>
</organism>
<dbReference type="EMBL" id="JAMWJU010000002">
    <property type="protein sequence ID" value="MEB7543091.1"/>
    <property type="molecule type" value="Genomic_DNA"/>
</dbReference>
<reference evidence="1 2" key="1">
    <citation type="submission" date="2022-06" db="EMBL/GenBank/DDBJ databases">
        <title>Whole Genome analysis of Bacterial isolates collected during year 2020 from Guwahati, Assam, India.</title>
        <authorList>
            <person name="Mendem S.K."/>
            <person name="Rakshit O."/>
            <person name="Murugesan D."/>
            <person name="Saikia K."/>
            <person name="Shome R."/>
            <person name="Raisen C."/>
            <person name="Holmes M.A."/>
            <person name="Shome B.R."/>
        </authorList>
    </citation>
    <scope>NUCLEOTIDE SEQUENCE [LARGE SCALE GENOMIC DNA]</scope>
    <source>
        <strain evidence="1 2">Sil NS 53</strain>
    </source>
</reference>
<dbReference type="InterPro" id="IPR055056">
    <property type="entry name" value="ArgL-like"/>
</dbReference>
<dbReference type="Proteomes" id="UP001310558">
    <property type="component" value="Unassembled WGS sequence"/>
</dbReference>
<protein>
    <recommendedName>
        <fullName evidence="3">InsA N-terminal domain-containing protein</fullName>
    </recommendedName>
</protein>